<comment type="function">
    <text evidence="7">Excises uracil residues from the DNA which can arise as a result of misincorporation of dUMP residues by DNA polymerase or due to deamination of cytosine.</text>
</comment>
<evidence type="ECO:0000313" key="12">
    <source>
        <dbReference type="Proteomes" id="UP000186922"/>
    </source>
</evidence>
<evidence type="ECO:0000256" key="6">
    <source>
        <dbReference type="ARBA" id="ARBA00023204"/>
    </source>
</evidence>
<feature type="active site" description="Proton acceptor" evidence="7 8">
    <location>
        <position position="232"/>
    </location>
</feature>
<dbReference type="Pfam" id="PF03167">
    <property type="entry name" value="UDG"/>
    <property type="match status" value="1"/>
</dbReference>
<dbReference type="SMART" id="SM00987">
    <property type="entry name" value="UreE_C"/>
    <property type="match status" value="1"/>
</dbReference>
<keyword evidence="4 7" id="KW-0227">DNA damage</keyword>
<evidence type="ECO:0000256" key="8">
    <source>
        <dbReference type="PROSITE-ProRule" id="PRU10072"/>
    </source>
</evidence>
<proteinExistence type="inferred from homology"/>
<comment type="subcellular location">
    <subcellularLocation>
        <location evidence="7">Mitochondrion</location>
    </subcellularLocation>
    <subcellularLocation>
        <location evidence="7">Nucleus</location>
    </subcellularLocation>
</comment>
<dbReference type="GO" id="GO:0004844">
    <property type="term" value="F:uracil DNA N-glycosylase activity"/>
    <property type="evidence" value="ECO:0007669"/>
    <property type="project" value="UniProtKB-UniRule"/>
</dbReference>
<dbReference type="AlphaFoldDB" id="A0A1D1V7V3"/>
<dbReference type="PANTHER" id="PTHR11264">
    <property type="entry name" value="URACIL-DNA GLYCOSYLASE"/>
    <property type="match status" value="1"/>
</dbReference>
<dbReference type="NCBIfam" id="NF003591">
    <property type="entry name" value="PRK05254.1-4"/>
    <property type="match status" value="1"/>
</dbReference>
<evidence type="ECO:0000256" key="3">
    <source>
        <dbReference type="ARBA" id="ARBA00012030"/>
    </source>
</evidence>
<dbReference type="NCBIfam" id="NF003588">
    <property type="entry name" value="PRK05254.1-1"/>
    <property type="match status" value="1"/>
</dbReference>
<dbReference type="InterPro" id="IPR018085">
    <property type="entry name" value="Ura-DNA_Glyclase_AS"/>
</dbReference>
<dbReference type="Proteomes" id="UP000186922">
    <property type="component" value="Unassembled WGS sequence"/>
</dbReference>
<dbReference type="PANTHER" id="PTHR11264:SF0">
    <property type="entry name" value="URACIL-DNA GLYCOSYLASE"/>
    <property type="match status" value="1"/>
</dbReference>
<dbReference type="Gene3D" id="3.40.470.10">
    <property type="entry name" value="Uracil-DNA glycosylase-like domain"/>
    <property type="match status" value="1"/>
</dbReference>
<feature type="compositionally biased region" description="Basic and acidic residues" evidence="9">
    <location>
        <begin position="15"/>
        <end position="27"/>
    </location>
</feature>
<evidence type="ECO:0000256" key="9">
    <source>
        <dbReference type="SAM" id="MobiDB-lite"/>
    </source>
</evidence>
<comment type="catalytic activity">
    <reaction evidence="1 7">
        <text>Hydrolyzes single-stranded DNA or mismatched double-stranded DNA and polynucleotides, releasing free uracil.</text>
        <dbReference type="EC" id="3.2.2.27"/>
    </reaction>
</comment>
<dbReference type="GO" id="GO:0097510">
    <property type="term" value="P:base-excision repair, AP site formation via deaminated base removal"/>
    <property type="evidence" value="ECO:0007669"/>
    <property type="project" value="TreeGrafter"/>
</dbReference>
<feature type="compositionally biased region" description="Polar residues" evidence="9">
    <location>
        <begin position="59"/>
        <end position="74"/>
    </location>
</feature>
<keyword evidence="5 7" id="KW-0378">Hydrolase</keyword>
<evidence type="ECO:0000256" key="1">
    <source>
        <dbReference type="ARBA" id="ARBA00001400"/>
    </source>
</evidence>
<dbReference type="InterPro" id="IPR005122">
    <property type="entry name" value="Uracil-DNA_glycosylase-like"/>
</dbReference>
<keyword evidence="7" id="KW-0539">Nucleus</keyword>
<evidence type="ECO:0000256" key="4">
    <source>
        <dbReference type="ARBA" id="ARBA00022763"/>
    </source>
</evidence>
<gene>
    <name evidence="11" type="primary">RvY_09015-1</name>
    <name evidence="11" type="synonym">RvY_09015.1</name>
    <name evidence="11" type="ORF">RvY_09015</name>
</gene>
<keyword evidence="7" id="KW-0496">Mitochondrion</keyword>
<dbReference type="SUPFAM" id="SSF52141">
    <property type="entry name" value="Uracil-DNA glycosylase-like"/>
    <property type="match status" value="1"/>
</dbReference>
<evidence type="ECO:0000256" key="2">
    <source>
        <dbReference type="ARBA" id="ARBA00008184"/>
    </source>
</evidence>
<evidence type="ECO:0000313" key="11">
    <source>
        <dbReference type="EMBL" id="GAU97779.1"/>
    </source>
</evidence>
<comment type="similarity">
    <text evidence="2 7">Belongs to the uracil-DNA glycosylase (UDG) superfamily. UNG family.</text>
</comment>
<dbReference type="EMBL" id="BDGG01000004">
    <property type="protein sequence ID" value="GAU97779.1"/>
    <property type="molecule type" value="Genomic_DNA"/>
</dbReference>
<organism evidence="11 12">
    <name type="scientific">Ramazzottius varieornatus</name>
    <name type="common">Water bear</name>
    <name type="synonym">Tardigrade</name>
    <dbReference type="NCBI Taxonomy" id="947166"/>
    <lineage>
        <taxon>Eukaryota</taxon>
        <taxon>Metazoa</taxon>
        <taxon>Ecdysozoa</taxon>
        <taxon>Tardigrada</taxon>
        <taxon>Eutardigrada</taxon>
        <taxon>Parachela</taxon>
        <taxon>Hypsibioidea</taxon>
        <taxon>Ramazzottiidae</taxon>
        <taxon>Ramazzottius</taxon>
    </lineage>
</organism>
<keyword evidence="12" id="KW-1185">Reference proteome</keyword>
<dbReference type="GO" id="GO:0005739">
    <property type="term" value="C:mitochondrion"/>
    <property type="evidence" value="ECO:0007669"/>
    <property type="project" value="UniProtKB-SubCell"/>
</dbReference>
<dbReference type="EC" id="3.2.2.27" evidence="3 7"/>
<evidence type="ECO:0000256" key="7">
    <source>
        <dbReference type="HAMAP-Rule" id="MF_03166"/>
    </source>
</evidence>
<dbReference type="OrthoDB" id="10031947at2759"/>
<sequence>MLRALRRITTSTMSKDSRKSRTPDSKQSKITAFFVKTPPTKPPRSLRLSPCKQPVSAADASTSGWKHSLANQDDSTAEPPRKVAHTLEKIDVHENLTPEDVDATQVERETARPGGILHVQGYAKAEVATEDVTPVASTSVPTAEQRQHIHENYMRALLIRTSRTNPVVPETVGASWFEVLHEEFKKPYFQKLSQFVTEERERKVVYPPAHQVFAWTEHFPIQETKVVILGQDPYHGPGQAHGLSFSVPNGVVPPRSLVNIYQELAKEYPGIVLPKGGNLTGWVRQGVLLLNACLTVRAGEANSHAGHGWEEFTDAVIMWLNEHLTGVVFLLWGRNAQMKGVKINPKRHHVLKAAHPSPLSATKFFGCGHFTQTNELLLKQGKHPIDWSDL</sequence>
<keyword evidence="6 7" id="KW-0234">DNA repair</keyword>
<protein>
    <recommendedName>
        <fullName evidence="3 7">Uracil-DNA glycosylase</fullName>
        <shortName evidence="7">UDG</shortName>
        <ecNumber evidence="3 7">3.2.2.27</ecNumber>
    </recommendedName>
</protein>
<dbReference type="InterPro" id="IPR002043">
    <property type="entry name" value="UDG_fam1"/>
</dbReference>
<dbReference type="STRING" id="947166.A0A1D1V7V3"/>
<evidence type="ECO:0000256" key="5">
    <source>
        <dbReference type="ARBA" id="ARBA00022801"/>
    </source>
</evidence>
<dbReference type="GO" id="GO:0005634">
    <property type="term" value="C:nucleus"/>
    <property type="evidence" value="ECO:0007669"/>
    <property type="project" value="UniProtKB-SubCell"/>
</dbReference>
<dbReference type="NCBIfam" id="NF003592">
    <property type="entry name" value="PRK05254.1-5"/>
    <property type="match status" value="1"/>
</dbReference>
<dbReference type="InterPro" id="IPR036895">
    <property type="entry name" value="Uracil-DNA_glycosylase-like_sf"/>
</dbReference>
<dbReference type="PROSITE" id="PS00130">
    <property type="entry name" value="U_DNA_GLYCOSYLASE"/>
    <property type="match status" value="1"/>
</dbReference>
<dbReference type="FunFam" id="3.40.470.10:FF:000001">
    <property type="entry name" value="Uracil-DNA glycosylase"/>
    <property type="match status" value="1"/>
</dbReference>
<dbReference type="SMART" id="SM00986">
    <property type="entry name" value="UDG"/>
    <property type="match status" value="1"/>
</dbReference>
<dbReference type="HAMAP" id="MF_00148">
    <property type="entry name" value="UDG"/>
    <property type="match status" value="1"/>
</dbReference>
<evidence type="ECO:0000259" key="10">
    <source>
        <dbReference type="SMART" id="SM00986"/>
    </source>
</evidence>
<dbReference type="NCBIfam" id="NF003589">
    <property type="entry name" value="PRK05254.1-2"/>
    <property type="match status" value="1"/>
</dbReference>
<comment type="caution">
    <text evidence="11">The sequence shown here is derived from an EMBL/GenBank/DDBJ whole genome shotgun (WGS) entry which is preliminary data.</text>
</comment>
<feature type="domain" description="Uracil-DNA glycosylase-like" evidence="10">
    <location>
        <begin position="217"/>
        <end position="377"/>
    </location>
</feature>
<dbReference type="NCBIfam" id="TIGR00628">
    <property type="entry name" value="ung"/>
    <property type="match status" value="1"/>
</dbReference>
<reference evidence="11 12" key="1">
    <citation type="journal article" date="2016" name="Nat. Commun.">
        <title>Extremotolerant tardigrade genome and improved radiotolerance of human cultured cells by tardigrade-unique protein.</title>
        <authorList>
            <person name="Hashimoto T."/>
            <person name="Horikawa D.D."/>
            <person name="Saito Y."/>
            <person name="Kuwahara H."/>
            <person name="Kozuka-Hata H."/>
            <person name="Shin-I T."/>
            <person name="Minakuchi Y."/>
            <person name="Ohishi K."/>
            <person name="Motoyama A."/>
            <person name="Aizu T."/>
            <person name="Enomoto A."/>
            <person name="Kondo K."/>
            <person name="Tanaka S."/>
            <person name="Hara Y."/>
            <person name="Koshikawa S."/>
            <person name="Sagara H."/>
            <person name="Miura T."/>
            <person name="Yokobori S."/>
            <person name="Miyagawa K."/>
            <person name="Suzuki Y."/>
            <person name="Kubo T."/>
            <person name="Oyama M."/>
            <person name="Kohara Y."/>
            <person name="Fujiyama A."/>
            <person name="Arakawa K."/>
            <person name="Katayama T."/>
            <person name="Toyoda A."/>
            <person name="Kunieda T."/>
        </authorList>
    </citation>
    <scope>NUCLEOTIDE SEQUENCE [LARGE SCALE GENOMIC DNA]</scope>
    <source>
        <strain evidence="11 12">YOKOZUNA-1</strain>
    </source>
</reference>
<name>A0A1D1V7V3_RAMVA</name>
<feature type="region of interest" description="Disordered" evidence="9">
    <location>
        <begin position="1"/>
        <end position="80"/>
    </location>
</feature>
<dbReference type="CDD" id="cd10027">
    <property type="entry name" value="UDG-F1-like"/>
    <property type="match status" value="1"/>
</dbReference>
<accession>A0A1D1V7V3</accession>